<reference evidence="1 2" key="1">
    <citation type="submission" date="2018-03" db="EMBL/GenBank/DDBJ databases">
        <title>A gene transfer event suggests a long-term partnership between eustigmatophyte algae and a novel lineage of endosymbiotic bacteria.</title>
        <authorList>
            <person name="Yurchenko T."/>
            <person name="Sevcikova T."/>
            <person name="Pribyl P."/>
            <person name="El Karkouri K."/>
            <person name="Klimes V."/>
            <person name="Amaral R."/>
            <person name="Zbrankova V."/>
            <person name="Kim E."/>
            <person name="Raoult D."/>
            <person name="Santos L.M.A."/>
            <person name="Elias M."/>
        </authorList>
    </citation>
    <scope>NUCLEOTIDE SEQUENCE [LARGE SCALE GENOMIC DNA]</scope>
    <source>
        <strain evidence="1">CCALA 838</strain>
    </source>
</reference>
<dbReference type="KEGG" id="ptc:phytr_8830"/>
<dbReference type="Proteomes" id="UP000241762">
    <property type="component" value="Chromosome"/>
</dbReference>
<dbReference type="AlphaFoldDB" id="A0A2P1P976"/>
<dbReference type="RefSeq" id="WP_106874658.1">
    <property type="nucleotide sequence ID" value="NZ_CP027845.1"/>
</dbReference>
<sequence>MQDESRKIYAVKSPKLELDKILERQVDLALDKGLVKRELGPHGFKMYEFGKAGNKADQLYKAYFKISEGLRIQCKLYLDEATGAKLAYGYKIVPHDQVEAFKVQRPEAHASIIDQEYTDTTLESKCSGGGEENAAKEMGFMLHISFNMDDLRSRMGDLDTEENI</sequence>
<organism evidence="1 2">
    <name type="scientific">Candidatus Phycorickettsia trachydisci</name>
    <dbReference type="NCBI Taxonomy" id="2115978"/>
    <lineage>
        <taxon>Bacteria</taxon>
        <taxon>Pseudomonadati</taxon>
        <taxon>Pseudomonadota</taxon>
        <taxon>Alphaproteobacteria</taxon>
        <taxon>Rickettsiales</taxon>
        <taxon>Rickettsiaceae</taxon>
        <taxon>Candidatus Phycorickettsia</taxon>
    </lineage>
</organism>
<dbReference type="EMBL" id="CP027845">
    <property type="protein sequence ID" value="AVP87814.1"/>
    <property type="molecule type" value="Genomic_DNA"/>
</dbReference>
<keyword evidence="2" id="KW-1185">Reference proteome</keyword>
<gene>
    <name evidence="1" type="ORF">phytr_8830</name>
</gene>
<evidence type="ECO:0000313" key="1">
    <source>
        <dbReference type="EMBL" id="AVP87814.1"/>
    </source>
</evidence>
<name>A0A2P1P976_9RICK</name>
<proteinExistence type="predicted"/>
<accession>A0A2P1P976</accession>
<evidence type="ECO:0000313" key="2">
    <source>
        <dbReference type="Proteomes" id="UP000241762"/>
    </source>
</evidence>
<protein>
    <submittedName>
        <fullName evidence="1">Uncharacterized protein</fullName>
    </submittedName>
</protein>